<protein>
    <submittedName>
        <fullName evidence="3">DNA-directed RNA polymerase specialized sigma24 family protein</fullName>
    </submittedName>
</protein>
<dbReference type="InterPro" id="IPR013325">
    <property type="entry name" value="RNA_pol_sigma_r2"/>
</dbReference>
<reference evidence="3 4" key="1">
    <citation type="submission" date="2020-08" db="EMBL/GenBank/DDBJ databases">
        <title>Sequencing the genomes of 1000 actinobacteria strains.</title>
        <authorList>
            <person name="Klenk H.-P."/>
        </authorList>
    </citation>
    <scope>NUCLEOTIDE SEQUENCE [LARGE SCALE GENOMIC DNA]</scope>
    <source>
        <strain evidence="3 4">DSM 23974</strain>
    </source>
</reference>
<accession>A0A7W7GNT4</accession>
<dbReference type="GO" id="GO:0006352">
    <property type="term" value="P:DNA-templated transcription initiation"/>
    <property type="evidence" value="ECO:0007669"/>
    <property type="project" value="InterPro"/>
</dbReference>
<evidence type="ECO:0000256" key="2">
    <source>
        <dbReference type="SAM" id="Phobius"/>
    </source>
</evidence>
<keyword evidence="2" id="KW-0472">Membrane</keyword>
<dbReference type="GO" id="GO:0003700">
    <property type="term" value="F:DNA-binding transcription factor activity"/>
    <property type="evidence" value="ECO:0007669"/>
    <property type="project" value="InterPro"/>
</dbReference>
<name>A0A7W7GNT4_9MICC</name>
<evidence type="ECO:0000313" key="4">
    <source>
        <dbReference type="Proteomes" id="UP000540191"/>
    </source>
</evidence>
<gene>
    <name evidence="3" type="ORF">HDA30_001042</name>
</gene>
<keyword evidence="3" id="KW-0804">Transcription</keyword>
<keyword evidence="4" id="KW-1185">Reference proteome</keyword>
<keyword evidence="2" id="KW-1133">Transmembrane helix</keyword>
<feature type="compositionally biased region" description="Basic and acidic residues" evidence="1">
    <location>
        <begin position="1"/>
        <end position="10"/>
    </location>
</feature>
<evidence type="ECO:0000313" key="3">
    <source>
        <dbReference type="EMBL" id="MBB4735534.1"/>
    </source>
</evidence>
<evidence type="ECO:0000256" key="1">
    <source>
        <dbReference type="SAM" id="MobiDB-lite"/>
    </source>
</evidence>
<dbReference type="GO" id="GO:0000428">
    <property type="term" value="C:DNA-directed RNA polymerase complex"/>
    <property type="evidence" value="ECO:0007669"/>
    <property type="project" value="UniProtKB-KW"/>
</dbReference>
<dbReference type="AlphaFoldDB" id="A0A7W7GNT4"/>
<sequence>MPSAPRHDEPGIGPADPGRDRLPGLDVLAARSAQGDRAAFAAFYDTTSPWIHAMAVGIFADERDAAEATVQTYCTAWERVDEGLDELDVHEDADRHRTVHAWLTVLAHDVMTRLVRTGSLPGRGDGLLPVGAGPAPVQRLQADGPARGGHLIDAPAHRSVLWAWLGGRTVEQIAAQRGTRTAEAKAELHRSVRELIAAQRGRPTPTGAAPQFADDVGELHDRANVLAHAELAALDALAASEADALHAAVFSTDAPGPGGATLWRSRQRAARSAVAWACRSRRVEPPSHVLDEVLRRLTPREPGSGHDAAPTRTEGETASGRGLALLLAAVFLLLVTAVVLGGILLAGG</sequence>
<keyword evidence="2" id="KW-0812">Transmembrane</keyword>
<dbReference type="Proteomes" id="UP000540191">
    <property type="component" value="Unassembled WGS sequence"/>
</dbReference>
<feature type="region of interest" description="Disordered" evidence="1">
    <location>
        <begin position="296"/>
        <end position="315"/>
    </location>
</feature>
<dbReference type="EMBL" id="JACHNA010000001">
    <property type="protein sequence ID" value="MBB4735534.1"/>
    <property type="molecule type" value="Genomic_DNA"/>
</dbReference>
<keyword evidence="3" id="KW-0240">DNA-directed RNA polymerase</keyword>
<proteinExistence type="predicted"/>
<dbReference type="SUPFAM" id="SSF88946">
    <property type="entry name" value="Sigma2 domain of RNA polymerase sigma factors"/>
    <property type="match status" value="1"/>
</dbReference>
<comment type="caution">
    <text evidence="3">The sequence shown here is derived from an EMBL/GenBank/DDBJ whole genome shotgun (WGS) entry which is preliminary data.</text>
</comment>
<dbReference type="Gene3D" id="1.10.1740.10">
    <property type="match status" value="1"/>
</dbReference>
<organism evidence="3 4">
    <name type="scientific">Micrococcus cohnii</name>
    <dbReference type="NCBI Taxonomy" id="993416"/>
    <lineage>
        <taxon>Bacteria</taxon>
        <taxon>Bacillati</taxon>
        <taxon>Actinomycetota</taxon>
        <taxon>Actinomycetes</taxon>
        <taxon>Micrococcales</taxon>
        <taxon>Micrococcaceae</taxon>
        <taxon>Micrococcus</taxon>
    </lineage>
</organism>
<dbReference type="RefSeq" id="WP_184241292.1">
    <property type="nucleotide sequence ID" value="NZ_JACHNA010000001.1"/>
</dbReference>
<feature type="region of interest" description="Disordered" evidence="1">
    <location>
        <begin position="1"/>
        <end position="21"/>
    </location>
</feature>
<feature type="transmembrane region" description="Helical" evidence="2">
    <location>
        <begin position="323"/>
        <end position="346"/>
    </location>
</feature>